<dbReference type="GO" id="GO:0010133">
    <property type="term" value="P:L-proline catabolic process to L-glutamate"/>
    <property type="evidence" value="ECO:0007669"/>
    <property type="project" value="TreeGrafter"/>
</dbReference>
<dbReference type="PANTHER" id="PTHR13914">
    <property type="entry name" value="PROLINE OXIDASE"/>
    <property type="match status" value="1"/>
</dbReference>
<dbReference type="Gene3D" id="3.20.20.220">
    <property type="match status" value="1"/>
</dbReference>
<keyword evidence="3 5" id="KW-0560">Oxidoreductase</keyword>
<comment type="caution">
    <text evidence="8">The sequence shown here is derived from an EMBL/GenBank/DDBJ whole genome shotgun (WGS) entry which is preliminary data.</text>
</comment>
<dbReference type="EC" id="1.5.5.2" evidence="5"/>
<feature type="domain" description="Proline dehydrogenase" evidence="7">
    <location>
        <begin position="301"/>
        <end position="548"/>
    </location>
</feature>
<name>A0A433TLF4_ELYCH</name>
<feature type="region of interest" description="Disordered" evidence="6">
    <location>
        <begin position="72"/>
        <end position="137"/>
    </location>
</feature>
<evidence type="ECO:0000313" key="8">
    <source>
        <dbReference type="EMBL" id="RUS82378.1"/>
    </source>
</evidence>
<evidence type="ECO:0000256" key="2">
    <source>
        <dbReference type="ARBA" id="ARBA00005869"/>
    </source>
</evidence>
<dbReference type="InterPro" id="IPR029041">
    <property type="entry name" value="FAD-linked_oxidoreductase-like"/>
</dbReference>
<proteinExistence type="inferred from homology"/>
<reference evidence="8 9" key="1">
    <citation type="submission" date="2019-01" db="EMBL/GenBank/DDBJ databases">
        <title>A draft genome assembly of the solar-powered sea slug Elysia chlorotica.</title>
        <authorList>
            <person name="Cai H."/>
            <person name="Li Q."/>
            <person name="Fang X."/>
            <person name="Li J."/>
            <person name="Curtis N.E."/>
            <person name="Altenburger A."/>
            <person name="Shibata T."/>
            <person name="Feng M."/>
            <person name="Maeda T."/>
            <person name="Schwartz J.A."/>
            <person name="Shigenobu S."/>
            <person name="Lundholm N."/>
            <person name="Nishiyama T."/>
            <person name="Yang H."/>
            <person name="Hasebe M."/>
            <person name="Li S."/>
            <person name="Pierce S.K."/>
            <person name="Wang J."/>
        </authorList>
    </citation>
    <scope>NUCLEOTIDE SEQUENCE [LARGE SCALE GENOMIC DNA]</scope>
    <source>
        <strain evidence="8">EC2010</strain>
        <tissue evidence="8">Whole organism of an adult</tissue>
    </source>
</reference>
<feature type="compositionally biased region" description="Basic and acidic residues" evidence="6">
    <location>
        <begin position="73"/>
        <end position="91"/>
    </location>
</feature>
<evidence type="ECO:0000259" key="7">
    <source>
        <dbReference type="Pfam" id="PF01619"/>
    </source>
</evidence>
<evidence type="ECO:0000256" key="4">
    <source>
        <dbReference type="ARBA" id="ARBA00023062"/>
    </source>
</evidence>
<evidence type="ECO:0000256" key="5">
    <source>
        <dbReference type="RuleBase" id="RU364054"/>
    </source>
</evidence>
<comment type="function">
    <text evidence="5">Converts proline to delta-1-pyrroline-5-carboxylate.</text>
</comment>
<evidence type="ECO:0000256" key="1">
    <source>
        <dbReference type="ARBA" id="ARBA00004739"/>
    </source>
</evidence>
<dbReference type="Pfam" id="PF01619">
    <property type="entry name" value="Pro_dh"/>
    <property type="match status" value="1"/>
</dbReference>
<dbReference type="EMBL" id="RQTK01000288">
    <property type="protein sequence ID" value="RUS82378.1"/>
    <property type="molecule type" value="Genomic_DNA"/>
</dbReference>
<dbReference type="GO" id="GO:0004657">
    <property type="term" value="F:proline dehydrogenase activity"/>
    <property type="evidence" value="ECO:0007669"/>
    <property type="project" value="UniProtKB-EC"/>
</dbReference>
<dbReference type="GO" id="GO:0005739">
    <property type="term" value="C:mitochondrion"/>
    <property type="evidence" value="ECO:0007669"/>
    <property type="project" value="TreeGrafter"/>
</dbReference>
<evidence type="ECO:0000256" key="3">
    <source>
        <dbReference type="ARBA" id="ARBA00023002"/>
    </source>
</evidence>
<dbReference type="InterPro" id="IPR015659">
    <property type="entry name" value="Proline_oxidase"/>
</dbReference>
<comment type="pathway">
    <text evidence="1">Amino-acid degradation; L-proline degradation into L-glutamate; L-glutamate from L-proline: step 1/2.</text>
</comment>
<feature type="compositionally biased region" description="Basic and acidic residues" evidence="6">
    <location>
        <begin position="101"/>
        <end position="137"/>
    </location>
</feature>
<dbReference type="AlphaFoldDB" id="A0A433TLF4"/>
<accession>A0A433TLF4</accession>
<feature type="non-terminal residue" evidence="8">
    <location>
        <position position="1"/>
    </location>
</feature>
<keyword evidence="5" id="KW-0285">Flavoprotein</keyword>
<dbReference type="SUPFAM" id="SSF51730">
    <property type="entry name" value="FAD-linked oxidoreductase"/>
    <property type="match status" value="1"/>
</dbReference>
<dbReference type="InterPro" id="IPR002872">
    <property type="entry name" value="Proline_DH_dom"/>
</dbReference>
<organism evidence="8 9">
    <name type="scientific">Elysia chlorotica</name>
    <name type="common">Eastern emerald elysia</name>
    <name type="synonym">Sea slug</name>
    <dbReference type="NCBI Taxonomy" id="188477"/>
    <lineage>
        <taxon>Eukaryota</taxon>
        <taxon>Metazoa</taxon>
        <taxon>Spiralia</taxon>
        <taxon>Lophotrochozoa</taxon>
        <taxon>Mollusca</taxon>
        <taxon>Gastropoda</taxon>
        <taxon>Heterobranchia</taxon>
        <taxon>Euthyneura</taxon>
        <taxon>Panpulmonata</taxon>
        <taxon>Sacoglossa</taxon>
        <taxon>Placobranchoidea</taxon>
        <taxon>Plakobranchidae</taxon>
        <taxon>Elysia</taxon>
    </lineage>
</organism>
<dbReference type="PANTHER" id="PTHR13914:SF0">
    <property type="entry name" value="PROLINE DEHYDROGENASE 1, MITOCHONDRIAL"/>
    <property type="match status" value="1"/>
</dbReference>
<dbReference type="FunFam" id="3.20.20.220:FF:000012">
    <property type="entry name" value="Proline dehydrogenase"/>
    <property type="match status" value="1"/>
</dbReference>
<evidence type="ECO:0000256" key="6">
    <source>
        <dbReference type="SAM" id="MobiDB-lite"/>
    </source>
</evidence>
<dbReference type="GO" id="GO:0071949">
    <property type="term" value="F:FAD binding"/>
    <property type="evidence" value="ECO:0007669"/>
    <property type="project" value="TreeGrafter"/>
</dbReference>
<keyword evidence="9" id="KW-1185">Reference proteome</keyword>
<comment type="similarity">
    <text evidence="2 5">Belongs to the proline oxidase family.</text>
</comment>
<gene>
    <name evidence="8" type="ORF">EGW08_009830</name>
</gene>
<keyword evidence="5" id="KW-0274">FAD</keyword>
<comment type="catalytic activity">
    <reaction evidence="5">
        <text>L-proline + a quinone = (S)-1-pyrroline-5-carboxylate + a quinol + H(+)</text>
        <dbReference type="Rhea" id="RHEA:23784"/>
        <dbReference type="ChEBI" id="CHEBI:15378"/>
        <dbReference type="ChEBI" id="CHEBI:17388"/>
        <dbReference type="ChEBI" id="CHEBI:24646"/>
        <dbReference type="ChEBI" id="CHEBI:60039"/>
        <dbReference type="ChEBI" id="CHEBI:132124"/>
        <dbReference type="EC" id="1.5.5.2"/>
    </reaction>
</comment>
<keyword evidence="4 5" id="KW-0642">Proline metabolism</keyword>
<protein>
    <recommendedName>
        <fullName evidence="5">Proline dehydrogenase</fullName>
        <ecNumber evidence="5">1.5.5.2</ecNumber>
    </recommendedName>
</protein>
<sequence>WHSLTGPQDHPDLDLTFANAREAYLSKKTSELVRALLVFNLCSVDTLVNRQKEVRLTPNLLLLPYFNRMEGTTGRESKARVSERQEGRPIDKQIYMQTAKRGLERYKERERGRERGREREGQRERQRDRDRERESFRVRELENAEAGSRFRMHEEFADRREGVTSARTYFYEGEEQCDKNMNIFLNCIDAVSHATEKSGLAAIKLTALGKPHLLLQMSEVLSTTKHFFRMLRKSQGEIDEGQVLFRLENLDPRLKEIGVQLDEDGQRTWVSVKDISKKGSEVDLLDWENLLDLNRSLSQLLIVPNLKTGKLQPLVESVSKDEEMQMKNMLRRVNKIAQYAQEKEVRIMVDAEQTYFQPAIRRLTMEMMRKFNKERSVVFNTYQCYLKDAFDDIVVDMDLARRENFYFGAKLVRGAYMEQERERAASLGYADPINPSYEATTEMYHAVVEEVMRQMHMREPGKMAVMIASHNEESVRYTIQKMKEHGIGPNDRLICFGQLYGMCDQVSFPLGQAGYSVYKYVPYGPVEEVLPYLSRRAMENRGVLAKVKKEKSLLLREILRRLFTGQFLYKPKAAPSPQPMSSAASPPSS</sequence>
<dbReference type="Proteomes" id="UP000271974">
    <property type="component" value="Unassembled WGS sequence"/>
</dbReference>
<dbReference type="STRING" id="188477.A0A433TLF4"/>
<evidence type="ECO:0000313" key="9">
    <source>
        <dbReference type="Proteomes" id="UP000271974"/>
    </source>
</evidence>
<comment type="cofactor">
    <cofactor evidence="5">
        <name>FAD</name>
        <dbReference type="ChEBI" id="CHEBI:57692"/>
    </cofactor>
</comment>
<dbReference type="OrthoDB" id="5464at2759"/>